<evidence type="ECO:0000256" key="2">
    <source>
        <dbReference type="ARBA" id="ARBA00004162"/>
    </source>
</evidence>
<evidence type="ECO:0000256" key="1">
    <source>
        <dbReference type="ARBA" id="ARBA00002254"/>
    </source>
</evidence>
<comment type="function">
    <text evidence="1 10">Controls the rotational direction of flagella during chemotaxis.</text>
</comment>
<protein>
    <recommendedName>
        <fullName evidence="10">Flagellar protein FliL</fullName>
    </recommendedName>
</protein>
<proteinExistence type="inferred from homology"/>
<feature type="region of interest" description="Disordered" evidence="11">
    <location>
        <begin position="1"/>
        <end position="31"/>
    </location>
</feature>
<evidence type="ECO:0000256" key="3">
    <source>
        <dbReference type="ARBA" id="ARBA00008281"/>
    </source>
</evidence>
<evidence type="ECO:0000256" key="10">
    <source>
        <dbReference type="RuleBase" id="RU364125"/>
    </source>
</evidence>
<evidence type="ECO:0000256" key="8">
    <source>
        <dbReference type="ARBA" id="ARBA00022989"/>
    </source>
</evidence>
<dbReference type="GO" id="GO:0071978">
    <property type="term" value="P:bacterial-type flagellum-dependent swarming motility"/>
    <property type="evidence" value="ECO:0007669"/>
    <property type="project" value="TreeGrafter"/>
</dbReference>
<dbReference type="EMBL" id="JAATLJ010000001">
    <property type="protein sequence ID" value="NIZ40496.1"/>
    <property type="molecule type" value="Genomic_DNA"/>
</dbReference>
<dbReference type="GO" id="GO:0006935">
    <property type="term" value="P:chemotaxis"/>
    <property type="evidence" value="ECO:0007669"/>
    <property type="project" value="UniProtKB-KW"/>
</dbReference>
<feature type="transmembrane region" description="Helical" evidence="10">
    <location>
        <begin position="32"/>
        <end position="59"/>
    </location>
</feature>
<name>A0A968GBU3_9SPIO</name>
<evidence type="ECO:0000256" key="4">
    <source>
        <dbReference type="ARBA" id="ARBA00022475"/>
    </source>
</evidence>
<evidence type="ECO:0000256" key="6">
    <source>
        <dbReference type="ARBA" id="ARBA00022692"/>
    </source>
</evidence>
<reference evidence="12 13" key="1">
    <citation type="submission" date="2020-03" db="EMBL/GenBank/DDBJ databases">
        <title>Spirochaetal bacteria isolated from arthropods constitute a novel genus Entomospira genus novum within the order Spirochaetales.</title>
        <authorList>
            <person name="Grana-Miraglia L."/>
            <person name="Sikutova S."/>
            <person name="Fingerle V."/>
            <person name="Sing A."/>
            <person name="Castillo-Ramirez S."/>
            <person name="Margos G."/>
            <person name="Rudolf I."/>
        </authorList>
    </citation>
    <scope>NUCLEOTIDE SEQUENCE [LARGE SCALE GENOMIC DNA]</scope>
    <source>
        <strain evidence="12 13">BR193</strain>
    </source>
</reference>
<keyword evidence="13" id="KW-1185">Reference proteome</keyword>
<gene>
    <name evidence="12" type="ORF">HCT14_03070</name>
</gene>
<evidence type="ECO:0000313" key="13">
    <source>
        <dbReference type="Proteomes" id="UP000711995"/>
    </source>
</evidence>
<keyword evidence="5 10" id="KW-0145">Chemotaxis</keyword>
<comment type="similarity">
    <text evidence="3 10">Belongs to the FliL family.</text>
</comment>
<comment type="caution">
    <text evidence="12">The sequence shown here is derived from an EMBL/GenBank/DDBJ whole genome shotgun (WGS) entry which is preliminary data.</text>
</comment>
<dbReference type="PANTHER" id="PTHR35091:SF2">
    <property type="entry name" value="FLAGELLAR PROTEIN FLIL"/>
    <property type="match status" value="1"/>
</dbReference>
<evidence type="ECO:0000256" key="7">
    <source>
        <dbReference type="ARBA" id="ARBA00022779"/>
    </source>
</evidence>
<sequence>MSDAGNLMSDMDDITDGDGDGKKKKRKKKNGGGMVASGLIKILIMISAIIGAIIFIVIVTTITFHVLNRENLGSILIAQNHERYHPPGNHEYMEPAMIIRGRTSDRVGRAFMVSVMLGYQPGDDRTAAELGRRTHQLQDLLRQFFSSQKVENLTPEREDALKVELRNQVNSILSQGRVTDIIFPEFIVEFG</sequence>
<dbReference type="Proteomes" id="UP000711995">
    <property type="component" value="Unassembled WGS sequence"/>
</dbReference>
<evidence type="ECO:0000313" key="12">
    <source>
        <dbReference type="EMBL" id="NIZ40496.1"/>
    </source>
</evidence>
<dbReference type="PANTHER" id="PTHR35091">
    <property type="entry name" value="FLAGELLAR PROTEIN FLIL"/>
    <property type="match status" value="1"/>
</dbReference>
<dbReference type="Pfam" id="PF03748">
    <property type="entry name" value="FliL"/>
    <property type="match status" value="1"/>
</dbReference>
<evidence type="ECO:0000256" key="9">
    <source>
        <dbReference type="ARBA" id="ARBA00023136"/>
    </source>
</evidence>
<keyword evidence="9 10" id="KW-0472">Membrane</keyword>
<dbReference type="InterPro" id="IPR005503">
    <property type="entry name" value="FliL"/>
</dbReference>
<evidence type="ECO:0000256" key="11">
    <source>
        <dbReference type="SAM" id="MobiDB-lite"/>
    </source>
</evidence>
<dbReference type="GO" id="GO:0005886">
    <property type="term" value="C:plasma membrane"/>
    <property type="evidence" value="ECO:0007669"/>
    <property type="project" value="UniProtKB-SubCell"/>
</dbReference>
<keyword evidence="6 10" id="KW-0812">Transmembrane</keyword>
<accession>A0A968GBU3</accession>
<keyword evidence="4 10" id="KW-1003">Cell membrane</keyword>
<dbReference type="GO" id="GO:0009425">
    <property type="term" value="C:bacterial-type flagellum basal body"/>
    <property type="evidence" value="ECO:0007669"/>
    <property type="project" value="InterPro"/>
</dbReference>
<comment type="subcellular location">
    <subcellularLocation>
        <location evidence="2">Cell membrane</location>
        <topology evidence="2">Single-pass membrane protein</topology>
    </subcellularLocation>
</comment>
<keyword evidence="8 10" id="KW-1133">Transmembrane helix</keyword>
<evidence type="ECO:0000256" key="5">
    <source>
        <dbReference type="ARBA" id="ARBA00022500"/>
    </source>
</evidence>
<organism evidence="12 13">
    <name type="scientific">Entomospira entomophila</name>
    <dbReference type="NCBI Taxonomy" id="2719988"/>
    <lineage>
        <taxon>Bacteria</taxon>
        <taxon>Pseudomonadati</taxon>
        <taxon>Spirochaetota</taxon>
        <taxon>Spirochaetia</taxon>
        <taxon>Spirochaetales</taxon>
        <taxon>Spirochaetaceae</taxon>
        <taxon>Entomospira</taxon>
    </lineage>
</organism>
<keyword evidence="7 10" id="KW-0283">Flagellar rotation</keyword>
<dbReference type="AlphaFoldDB" id="A0A968GBU3"/>
<dbReference type="RefSeq" id="WP_167700092.1">
    <property type="nucleotide sequence ID" value="NZ_CP118174.1"/>
</dbReference>